<dbReference type="InterPro" id="IPR002575">
    <property type="entry name" value="Aminoglycoside_PTrfase"/>
</dbReference>
<organism evidence="2 3">
    <name type="scientific">Nocardioides perillae</name>
    <dbReference type="NCBI Taxonomy" id="1119534"/>
    <lineage>
        <taxon>Bacteria</taxon>
        <taxon>Bacillati</taxon>
        <taxon>Actinomycetota</taxon>
        <taxon>Actinomycetes</taxon>
        <taxon>Propionibacteriales</taxon>
        <taxon>Nocardioidaceae</taxon>
        <taxon>Nocardioides</taxon>
    </lineage>
</organism>
<dbReference type="Pfam" id="PF01636">
    <property type="entry name" value="APH"/>
    <property type="match status" value="1"/>
</dbReference>
<dbReference type="RefSeq" id="WP_343049328.1">
    <property type="nucleotide sequence ID" value="NZ_JACCAC010000001.1"/>
</dbReference>
<dbReference type="Gene3D" id="3.90.1200.10">
    <property type="match status" value="1"/>
</dbReference>
<evidence type="ECO:0000313" key="3">
    <source>
        <dbReference type="Proteomes" id="UP000544110"/>
    </source>
</evidence>
<sequence length="299" mass="31624">MSVPDPDDLLTGGLVPLAGGWSGETFLSDLTALGGERTVVRVYAARGRPAEAPEVDAAVLRLVRGLVPVPDVLEVRRGRADAPGLLVTSWVPGDRLDEVLPALDADGQARVGAAVGRVAADLAGMPQLERGWFLDAGLRVQPWRPDLPAYVDEVGARLVGWTPDERGGLLAVAEEAQDRLETLARASLVHGDLNPKNVLVDPGSLEVTAVVDWEFAHAGLPTADLGNLVRWDRAPGWVEAVVGAWAERHGHAVADALDLARSADLFALVELAVRGGSPPARRAAEQLRAVARARDVHAC</sequence>
<keyword evidence="3" id="KW-1185">Reference proteome</keyword>
<gene>
    <name evidence="2" type="ORF">BJ989_002480</name>
</gene>
<reference evidence="2 3" key="1">
    <citation type="submission" date="2020-07" db="EMBL/GenBank/DDBJ databases">
        <title>Sequencing the genomes of 1000 actinobacteria strains.</title>
        <authorList>
            <person name="Klenk H.-P."/>
        </authorList>
    </citation>
    <scope>NUCLEOTIDE SEQUENCE [LARGE SCALE GENOMIC DNA]</scope>
    <source>
        <strain evidence="2 3">DSM 24552</strain>
    </source>
</reference>
<dbReference type="InterPro" id="IPR051678">
    <property type="entry name" value="AGP_Transferase"/>
</dbReference>
<name>A0A7Y9RVK0_9ACTN</name>
<dbReference type="AlphaFoldDB" id="A0A7Y9RVK0"/>
<dbReference type="InterPro" id="IPR011009">
    <property type="entry name" value="Kinase-like_dom_sf"/>
</dbReference>
<evidence type="ECO:0000259" key="1">
    <source>
        <dbReference type="Pfam" id="PF01636"/>
    </source>
</evidence>
<dbReference type="Proteomes" id="UP000544110">
    <property type="component" value="Unassembled WGS sequence"/>
</dbReference>
<keyword evidence="2" id="KW-0418">Kinase</keyword>
<feature type="domain" description="Aminoglycoside phosphotransferase" evidence="1">
    <location>
        <begin position="15"/>
        <end position="248"/>
    </location>
</feature>
<comment type="caution">
    <text evidence="2">The sequence shown here is derived from an EMBL/GenBank/DDBJ whole genome shotgun (WGS) entry which is preliminary data.</text>
</comment>
<dbReference type="PANTHER" id="PTHR21310">
    <property type="entry name" value="AMINOGLYCOSIDE PHOSPHOTRANSFERASE-RELATED-RELATED"/>
    <property type="match status" value="1"/>
</dbReference>
<evidence type="ECO:0000313" key="2">
    <source>
        <dbReference type="EMBL" id="NYG56176.1"/>
    </source>
</evidence>
<dbReference type="PANTHER" id="PTHR21310:SF15">
    <property type="entry name" value="AMINOGLYCOSIDE PHOSPHOTRANSFERASE DOMAIN-CONTAINING PROTEIN"/>
    <property type="match status" value="1"/>
</dbReference>
<dbReference type="SUPFAM" id="SSF56112">
    <property type="entry name" value="Protein kinase-like (PK-like)"/>
    <property type="match status" value="1"/>
</dbReference>
<protein>
    <submittedName>
        <fullName evidence="2">Aminoglycoside phosphotransferase (APT) family kinase protein</fullName>
    </submittedName>
</protein>
<dbReference type="GO" id="GO:0016301">
    <property type="term" value="F:kinase activity"/>
    <property type="evidence" value="ECO:0007669"/>
    <property type="project" value="UniProtKB-KW"/>
</dbReference>
<keyword evidence="2" id="KW-0808">Transferase</keyword>
<dbReference type="EMBL" id="JACCAC010000001">
    <property type="protein sequence ID" value="NYG56176.1"/>
    <property type="molecule type" value="Genomic_DNA"/>
</dbReference>
<accession>A0A7Y9RVK0</accession>
<proteinExistence type="predicted"/>